<name>A0ABW6PRM8_9NOCA</name>
<feature type="compositionally biased region" description="Pro residues" evidence="1">
    <location>
        <begin position="425"/>
        <end position="436"/>
    </location>
</feature>
<keyword evidence="3" id="KW-1185">Reference proteome</keyword>
<evidence type="ECO:0000313" key="3">
    <source>
        <dbReference type="Proteomes" id="UP001601444"/>
    </source>
</evidence>
<dbReference type="RefSeq" id="WP_387701572.1">
    <property type="nucleotide sequence ID" value="NZ_JBIAMX010000012.1"/>
</dbReference>
<gene>
    <name evidence="2" type="ORF">ACFYTF_19810</name>
</gene>
<dbReference type="PANTHER" id="PTHR34853:SF1">
    <property type="entry name" value="LIPASE 5"/>
    <property type="match status" value="1"/>
</dbReference>
<dbReference type="EMBL" id="JBIAMX010000012">
    <property type="protein sequence ID" value="MFF0545080.1"/>
    <property type="molecule type" value="Genomic_DNA"/>
</dbReference>
<proteinExistence type="predicted"/>
<evidence type="ECO:0000313" key="2">
    <source>
        <dbReference type="EMBL" id="MFF0545080.1"/>
    </source>
</evidence>
<dbReference type="Proteomes" id="UP001601444">
    <property type="component" value="Unassembled WGS sequence"/>
</dbReference>
<dbReference type="Pfam" id="PF03583">
    <property type="entry name" value="LIP"/>
    <property type="match status" value="1"/>
</dbReference>
<dbReference type="InterPro" id="IPR005152">
    <property type="entry name" value="Lipase_secreted"/>
</dbReference>
<sequence>MVRGRQRPLLPSADPFWAAPADLEALAPGALIRSRPVELALFGMVRQRVRAWQLACRSSDLHGRPEVAVTTVVLPAGAPEPDRPLLLFQSAIDAVTERCAPSYALRRDTKAFGSITRFEWLLIARALQRGWAVGIADHGGRHGNFGAPREPGYRGLDGARAALAFEPLGLRADTPIGVWGYSGGGMAGSWLVETAPVYAPELRITGAVLGAPVGDPGAVLVRLDGSRYAGFPAMVIAALRRLYPAVEELIAANATPEGLAMLALAEQSPPLIALLRMSGMRLDDFLRRPLAELLTDPGLRTVLADLRLGGSTPACPLLVVQPVNDQVIHVESVDAQVARYRAAGAHVTYVRDRLSDHFTMLPLATAPSLNWLADRLAGAPLPAPSTRTVLSIGTVDANWRGLFGVAGTALAAAAGRPLGGRSRPDPVPPSPADRAA</sequence>
<dbReference type="PANTHER" id="PTHR34853">
    <property type="match status" value="1"/>
</dbReference>
<dbReference type="Gene3D" id="1.10.260.130">
    <property type="match status" value="1"/>
</dbReference>
<reference evidence="2 3" key="1">
    <citation type="submission" date="2024-10" db="EMBL/GenBank/DDBJ databases">
        <title>The Natural Products Discovery Center: Release of the First 8490 Sequenced Strains for Exploring Actinobacteria Biosynthetic Diversity.</title>
        <authorList>
            <person name="Kalkreuter E."/>
            <person name="Kautsar S.A."/>
            <person name="Yang D."/>
            <person name="Bader C.D."/>
            <person name="Teijaro C.N."/>
            <person name="Fluegel L."/>
            <person name="Davis C.M."/>
            <person name="Simpson J.R."/>
            <person name="Lauterbach L."/>
            <person name="Steele A.D."/>
            <person name="Gui C."/>
            <person name="Meng S."/>
            <person name="Li G."/>
            <person name="Viehrig K."/>
            <person name="Ye F."/>
            <person name="Su P."/>
            <person name="Kiefer A.F."/>
            <person name="Nichols A."/>
            <person name="Cepeda A.J."/>
            <person name="Yan W."/>
            <person name="Fan B."/>
            <person name="Jiang Y."/>
            <person name="Adhikari A."/>
            <person name="Zheng C.-J."/>
            <person name="Schuster L."/>
            <person name="Cowan T.M."/>
            <person name="Smanski M.J."/>
            <person name="Chevrette M.G."/>
            <person name="De Carvalho L.P.S."/>
            <person name="Shen B."/>
        </authorList>
    </citation>
    <scope>NUCLEOTIDE SEQUENCE [LARGE SCALE GENOMIC DNA]</scope>
    <source>
        <strain evidence="2 3">NPDC004045</strain>
    </source>
</reference>
<organism evidence="2 3">
    <name type="scientific">Nocardia thailandica</name>
    <dbReference type="NCBI Taxonomy" id="257275"/>
    <lineage>
        <taxon>Bacteria</taxon>
        <taxon>Bacillati</taxon>
        <taxon>Actinomycetota</taxon>
        <taxon>Actinomycetes</taxon>
        <taxon>Mycobacteriales</taxon>
        <taxon>Nocardiaceae</taxon>
        <taxon>Nocardia</taxon>
    </lineage>
</organism>
<evidence type="ECO:0000256" key="1">
    <source>
        <dbReference type="SAM" id="MobiDB-lite"/>
    </source>
</evidence>
<comment type="caution">
    <text evidence="2">The sequence shown here is derived from an EMBL/GenBank/DDBJ whole genome shotgun (WGS) entry which is preliminary data.</text>
</comment>
<dbReference type="Gene3D" id="3.40.50.1820">
    <property type="entry name" value="alpha/beta hydrolase"/>
    <property type="match status" value="1"/>
</dbReference>
<feature type="region of interest" description="Disordered" evidence="1">
    <location>
        <begin position="415"/>
        <end position="436"/>
    </location>
</feature>
<dbReference type="SUPFAM" id="SSF53474">
    <property type="entry name" value="alpha/beta-Hydrolases"/>
    <property type="match status" value="1"/>
</dbReference>
<dbReference type="InterPro" id="IPR029058">
    <property type="entry name" value="AB_hydrolase_fold"/>
</dbReference>
<protein>
    <submittedName>
        <fullName evidence="2">Lipase family protein</fullName>
    </submittedName>
</protein>
<dbReference type="PIRSF" id="PIRSF029171">
    <property type="entry name" value="Esterase_LipA"/>
    <property type="match status" value="1"/>
</dbReference>
<accession>A0ABW6PRM8</accession>